<dbReference type="Proteomes" id="UP001058072">
    <property type="component" value="Chromosome"/>
</dbReference>
<feature type="region of interest" description="Disordered" evidence="1">
    <location>
        <begin position="26"/>
        <end position="59"/>
    </location>
</feature>
<evidence type="ECO:0000313" key="3">
    <source>
        <dbReference type="EMBL" id="UUF07533.1"/>
    </source>
</evidence>
<dbReference type="AlphaFoldDB" id="A0A9Q9CFC0"/>
<protein>
    <submittedName>
        <fullName evidence="3">Uncharacterized protein</fullName>
    </submittedName>
</protein>
<keyword evidence="4" id="KW-1185">Reference proteome</keyword>
<dbReference type="RefSeq" id="WP_055243440.1">
    <property type="nucleotide sequence ID" value="NZ_CP071249.1"/>
</dbReference>
<dbReference type="EMBL" id="CP071250">
    <property type="protein sequence ID" value="UUF07533.1"/>
    <property type="molecule type" value="Genomic_DNA"/>
</dbReference>
<reference evidence="3 4" key="1">
    <citation type="submission" date="2021-03" db="EMBL/GenBank/DDBJ databases">
        <title>Comparative Genomics and Metabolomics in the genus Turicibacter.</title>
        <authorList>
            <person name="Maki J."/>
            <person name="Looft T."/>
        </authorList>
    </citation>
    <scope>NUCLEOTIDE SEQUENCE</scope>
    <source>
        <strain evidence="3">ISU324</strain>
        <strain evidence="2 4">MMM721</strain>
    </source>
</reference>
<name>A0A9Q9CFC0_9FIRM</name>
<dbReference type="Proteomes" id="UP001058016">
    <property type="component" value="Chromosome"/>
</dbReference>
<evidence type="ECO:0000256" key="1">
    <source>
        <dbReference type="SAM" id="MobiDB-lite"/>
    </source>
</evidence>
<feature type="compositionally biased region" description="Polar residues" evidence="1">
    <location>
        <begin position="37"/>
        <end position="47"/>
    </location>
</feature>
<evidence type="ECO:0000313" key="2">
    <source>
        <dbReference type="EMBL" id="UUF06302.1"/>
    </source>
</evidence>
<organism evidence="3 5">
    <name type="scientific">Turicibacter bilis</name>
    <dbReference type="NCBI Taxonomy" id="2735723"/>
    <lineage>
        <taxon>Bacteria</taxon>
        <taxon>Bacillati</taxon>
        <taxon>Bacillota</taxon>
        <taxon>Erysipelotrichia</taxon>
        <taxon>Erysipelotrichales</taxon>
        <taxon>Turicibacteraceae</taxon>
        <taxon>Turicibacter</taxon>
    </lineage>
</organism>
<sequence>MSCKSKAKAAKTETNNQWCGQAAIGNSSDHVEKTEFSNEWASTNKLATQEHPNKNKKTY</sequence>
<accession>A0A9Q9CFC0</accession>
<gene>
    <name evidence="2" type="ORF">J0J69_01550</name>
    <name evidence="3" type="ORF">J0J70_07790</name>
</gene>
<evidence type="ECO:0000313" key="4">
    <source>
        <dbReference type="Proteomes" id="UP001058016"/>
    </source>
</evidence>
<evidence type="ECO:0000313" key="5">
    <source>
        <dbReference type="Proteomes" id="UP001058072"/>
    </source>
</evidence>
<dbReference type="EMBL" id="CP071249">
    <property type="protein sequence ID" value="UUF06302.1"/>
    <property type="molecule type" value="Genomic_DNA"/>
</dbReference>
<proteinExistence type="predicted"/>